<evidence type="ECO:0000256" key="1">
    <source>
        <dbReference type="SAM" id="MobiDB-lite"/>
    </source>
</evidence>
<reference evidence="2" key="2">
    <citation type="submission" date="2023-05" db="EMBL/GenBank/DDBJ databases">
        <authorList>
            <consortium name="Lawrence Berkeley National Laboratory"/>
            <person name="Steindorff A."/>
            <person name="Hensen N."/>
            <person name="Bonometti L."/>
            <person name="Westerberg I."/>
            <person name="Brannstrom I.O."/>
            <person name="Guillou S."/>
            <person name="Cros-Aarteil S."/>
            <person name="Calhoun S."/>
            <person name="Haridas S."/>
            <person name="Kuo A."/>
            <person name="Mondo S."/>
            <person name="Pangilinan J."/>
            <person name="Riley R."/>
            <person name="Labutti K."/>
            <person name="Andreopoulos B."/>
            <person name="Lipzen A."/>
            <person name="Chen C."/>
            <person name="Yanf M."/>
            <person name="Daum C."/>
            <person name="Ng V."/>
            <person name="Clum A."/>
            <person name="Ohm R."/>
            <person name="Martin F."/>
            <person name="Silar P."/>
            <person name="Natvig D."/>
            <person name="Lalanne C."/>
            <person name="Gautier V."/>
            <person name="Ament-Velasquez S.L."/>
            <person name="Kruys A."/>
            <person name="Hutchinson M.I."/>
            <person name="Powell A.J."/>
            <person name="Barry K."/>
            <person name="Miller A.N."/>
            <person name="Grigoriev I.V."/>
            <person name="Debuchy R."/>
            <person name="Gladieux P."/>
            <person name="Thoren M.H."/>
            <person name="Johannesson H."/>
        </authorList>
    </citation>
    <scope>NUCLEOTIDE SEQUENCE</scope>
    <source>
        <strain evidence="2">PSN293</strain>
    </source>
</reference>
<feature type="compositionally biased region" description="Polar residues" evidence="1">
    <location>
        <begin position="406"/>
        <end position="423"/>
    </location>
</feature>
<gene>
    <name evidence="2" type="ORF">QBC37DRAFT_274408</name>
</gene>
<dbReference type="AlphaFoldDB" id="A0AAN6YHJ6"/>
<accession>A0AAN6YHJ6</accession>
<reference evidence="2" key="1">
    <citation type="journal article" date="2023" name="Mol. Phylogenet. Evol.">
        <title>Genome-scale phylogeny and comparative genomics of the fungal order Sordariales.</title>
        <authorList>
            <person name="Hensen N."/>
            <person name="Bonometti L."/>
            <person name="Westerberg I."/>
            <person name="Brannstrom I.O."/>
            <person name="Guillou S."/>
            <person name="Cros-Aarteil S."/>
            <person name="Calhoun S."/>
            <person name="Haridas S."/>
            <person name="Kuo A."/>
            <person name="Mondo S."/>
            <person name="Pangilinan J."/>
            <person name="Riley R."/>
            <person name="LaButti K."/>
            <person name="Andreopoulos B."/>
            <person name="Lipzen A."/>
            <person name="Chen C."/>
            <person name="Yan M."/>
            <person name="Daum C."/>
            <person name="Ng V."/>
            <person name="Clum A."/>
            <person name="Steindorff A."/>
            <person name="Ohm R.A."/>
            <person name="Martin F."/>
            <person name="Silar P."/>
            <person name="Natvig D.O."/>
            <person name="Lalanne C."/>
            <person name="Gautier V."/>
            <person name="Ament-Velasquez S.L."/>
            <person name="Kruys A."/>
            <person name="Hutchinson M.I."/>
            <person name="Powell A.J."/>
            <person name="Barry K."/>
            <person name="Miller A.N."/>
            <person name="Grigoriev I.V."/>
            <person name="Debuchy R."/>
            <person name="Gladieux P."/>
            <person name="Hiltunen Thoren M."/>
            <person name="Johannesson H."/>
        </authorList>
    </citation>
    <scope>NUCLEOTIDE SEQUENCE</scope>
    <source>
        <strain evidence="2">PSN293</strain>
    </source>
</reference>
<feature type="compositionally biased region" description="Gly residues" evidence="1">
    <location>
        <begin position="431"/>
        <end position="448"/>
    </location>
</feature>
<sequence>MASGNEFRMPGAYTFDSGAGPGHPLSAGIFRPPISPSASSYNLAKSTGSLYSDISMSTSPIHATGTTKRKRMSTRESTPIDWNMNMDGAHDEKSLGRAAAGRQIRYTLAGQINATPMGAPTGVENGILEESVYSDVDYRRALGPREAHDELESPSSRFAENNATPDQPSSPRSLGWSSFAFSTIGEVVGRVLEFCKNGVFRGFHAGGGDGYDINGAEASRTEKVWCNEHDVPTLQTEQPQPVQGHFLQQSDYTTFTPQSPVFHEMSTPDSTPRPAIKRRQVSENDELRRNWVMVDDEPQDRQPRIFGAPIQKAPAPRTSFSRARNSGVGYYSQTAASSGRRINVPVSRASGSSTVHTRSSLASFRVSYAGSSHLASREPASTASFAQQRSPPSFATPSRIPIPVASQPTPSPTHHGTPNQALGTTVEVFDDGGGGGGGMGGGGWEDDD</sequence>
<dbReference type="Proteomes" id="UP001301769">
    <property type="component" value="Unassembled WGS sequence"/>
</dbReference>
<feature type="region of interest" description="Disordered" evidence="1">
    <location>
        <begin position="146"/>
        <end position="174"/>
    </location>
</feature>
<protein>
    <submittedName>
        <fullName evidence="2">Uncharacterized protein</fullName>
    </submittedName>
</protein>
<dbReference type="EMBL" id="MU858052">
    <property type="protein sequence ID" value="KAK4218608.1"/>
    <property type="molecule type" value="Genomic_DNA"/>
</dbReference>
<proteinExistence type="predicted"/>
<keyword evidence="3" id="KW-1185">Reference proteome</keyword>
<feature type="compositionally biased region" description="Polar residues" evidence="1">
    <location>
        <begin position="379"/>
        <end position="396"/>
    </location>
</feature>
<name>A0AAN6YHJ6_9PEZI</name>
<feature type="region of interest" description="Disordered" evidence="1">
    <location>
        <begin position="379"/>
        <end position="448"/>
    </location>
</feature>
<evidence type="ECO:0000313" key="2">
    <source>
        <dbReference type="EMBL" id="KAK4218608.1"/>
    </source>
</evidence>
<feature type="region of interest" description="Disordered" evidence="1">
    <location>
        <begin position="62"/>
        <end position="87"/>
    </location>
</feature>
<comment type="caution">
    <text evidence="2">The sequence shown here is derived from an EMBL/GenBank/DDBJ whole genome shotgun (WGS) entry which is preliminary data.</text>
</comment>
<organism evidence="2 3">
    <name type="scientific">Rhypophila decipiens</name>
    <dbReference type="NCBI Taxonomy" id="261697"/>
    <lineage>
        <taxon>Eukaryota</taxon>
        <taxon>Fungi</taxon>
        <taxon>Dikarya</taxon>
        <taxon>Ascomycota</taxon>
        <taxon>Pezizomycotina</taxon>
        <taxon>Sordariomycetes</taxon>
        <taxon>Sordariomycetidae</taxon>
        <taxon>Sordariales</taxon>
        <taxon>Naviculisporaceae</taxon>
        <taxon>Rhypophila</taxon>
    </lineage>
</organism>
<feature type="compositionally biased region" description="Polar residues" evidence="1">
    <location>
        <begin position="153"/>
        <end position="174"/>
    </location>
</feature>
<evidence type="ECO:0000313" key="3">
    <source>
        <dbReference type="Proteomes" id="UP001301769"/>
    </source>
</evidence>